<dbReference type="InterPro" id="IPR032092">
    <property type="entry name" value="PilW"/>
</dbReference>
<dbReference type="Pfam" id="PF16074">
    <property type="entry name" value="PilW"/>
    <property type="match status" value="1"/>
</dbReference>
<dbReference type="EMBL" id="LSTO01000001">
    <property type="protein sequence ID" value="OWW23076.1"/>
    <property type="molecule type" value="Genomic_DNA"/>
</dbReference>
<name>A0A254TKD6_9BURK</name>
<evidence type="ECO:0000313" key="2">
    <source>
        <dbReference type="Proteomes" id="UP000197535"/>
    </source>
</evidence>
<evidence type="ECO:0000313" key="1">
    <source>
        <dbReference type="EMBL" id="OWW23076.1"/>
    </source>
</evidence>
<dbReference type="Proteomes" id="UP000197535">
    <property type="component" value="Unassembled WGS sequence"/>
</dbReference>
<keyword evidence="2" id="KW-1185">Reference proteome</keyword>
<dbReference type="OrthoDB" id="8780389at2"/>
<accession>A0A254TKD6</accession>
<comment type="caution">
    <text evidence="1">The sequence shown here is derived from an EMBL/GenBank/DDBJ whole genome shotgun (WGS) entry which is preliminary data.</text>
</comment>
<protein>
    <submittedName>
        <fullName evidence="1">Pilus assembly protein PilW</fullName>
    </submittedName>
</protein>
<dbReference type="GO" id="GO:0043683">
    <property type="term" value="P:type IV pilus assembly"/>
    <property type="evidence" value="ECO:0007669"/>
    <property type="project" value="InterPro"/>
</dbReference>
<sequence length="297" mass="31263">MTLVELMVSMTIGLFLIAAAIVVLVSAKSAYVAQSDSTQVLDMGRHAIDILSRTVRQASYLGWDAVDGAVLAADDGPAVFGMDAKSLKSRTEGVDSPLSKSINGSDVLVVRFGGSGKGSNGDGSVLNCGGFGVGTGEVVGATERGWSIFYVAEDATGEPELYCKYPGEEGWSAQAVARGVESFQVLYGLDSDGDGYPNSIVNATAIEGMATSSSDPYAWWKKVVEVKVAVLVRGGSPVPAELPDASFDLFGEPYSSAHSGRDKGVRIRVSELPKAARNRTRKVFAATIWLRNRPAAK</sequence>
<gene>
    <name evidence="1" type="ORF">AYR66_26205</name>
</gene>
<reference evidence="1 2" key="1">
    <citation type="submission" date="2016-02" db="EMBL/GenBank/DDBJ databases">
        <authorList>
            <person name="Wen L."/>
            <person name="He K."/>
            <person name="Yang H."/>
        </authorList>
    </citation>
    <scope>NUCLEOTIDE SEQUENCE [LARGE SCALE GENOMIC DNA]</scope>
    <source>
        <strain evidence="1 2">TSA40</strain>
    </source>
</reference>
<organism evidence="1 2">
    <name type="scientific">Noviherbaspirillum denitrificans</name>
    <dbReference type="NCBI Taxonomy" id="1968433"/>
    <lineage>
        <taxon>Bacteria</taxon>
        <taxon>Pseudomonadati</taxon>
        <taxon>Pseudomonadota</taxon>
        <taxon>Betaproteobacteria</taxon>
        <taxon>Burkholderiales</taxon>
        <taxon>Oxalobacteraceae</taxon>
        <taxon>Noviherbaspirillum</taxon>
    </lineage>
</organism>
<proteinExistence type="predicted"/>
<dbReference type="AlphaFoldDB" id="A0A254TKD6"/>